<feature type="transmembrane region" description="Helical" evidence="1">
    <location>
        <begin position="20"/>
        <end position="48"/>
    </location>
</feature>
<keyword evidence="3" id="KW-1185">Reference proteome</keyword>
<dbReference type="AlphaFoldDB" id="A0A366MDP0"/>
<sequence length="50" mass="5356">MVPIIGSSMISITTIGTPVFFISALTGLLLDFLLSLLFDFFVFSLVGVSD</sequence>
<reference evidence="2 3" key="1">
    <citation type="submission" date="2018-06" db="EMBL/GenBank/DDBJ databases">
        <title>Genomic insight into two independent archaeal endosymbiosis events.</title>
        <authorList>
            <person name="Lind A.E."/>
            <person name="Lewis W.H."/>
            <person name="Spang A."/>
            <person name="Guy L."/>
            <person name="Embley M.T."/>
            <person name="Ettema T.J.G."/>
        </authorList>
    </citation>
    <scope>NUCLEOTIDE SEQUENCE [LARGE SCALE GENOMIC DNA]</scope>
    <source>
        <strain evidence="2">NOE</strain>
    </source>
</reference>
<gene>
    <name evidence="2" type="ORF">ALNOE001_08160</name>
</gene>
<dbReference type="EMBL" id="NIZT01000022">
    <property type="protein sequence ID" value="RBQ23592.1"/>
    <property type="molecule type" value="Genomic_DNA"/>
</dbReference>
<proteinExistence type="predicted"/>
<evidence type="ECO:0000313" key="2">
    <source>
        <dbReference type="EMBL" id="RBQ23592.1"/>
    </source>
</evidence>
<protein>
    <submittedName>
        <fullName evidence="2">Uncharacterized protein</fullName>
    </submittedName>
</protein>
<dbReference type="Proteomes" id="UP000253099">
    <property type="component" value="Unassembled WGS sequence"/>
</dbReference>
<comment type="caution">
    <text evidence="2">The sequence shown here is derived from an EMBL/GenBank/DDBJ whole genome shotgun (WGS) entry which is preliminary data.</text>
</comment>
<name>A0A366MDP0_9EURY</name>
<accession>A0A366MDP0</accession>
<keyword evidence="1" id="KW-0472">Membrane</keyword>
<organism evidence="2 3">
    <name type="scientific">Candidatus Methanobinarius endosymbioticus</name>
    <dbReference type="NCBI Taxonomy" id="2006182"/>
    <lineage>
        <taxon>Archaea</taxon>
        <taxon>Methanobacteriati</taxon>
        <taxon>Methanobacteriota</taxon>
        <taxon>Methanomada group</taxon>
        <taxon>Methanobacteria</taxon>
        <taxon>Methanobacteriales</taxon>
        <taxon>Methanobacteriaceae</taxon>
        <taxon>Candidatus Methanobinarius</taxon>
    </lineage>
</organism>
<evidence type="ECO:0000256" key="1">
    <source>
        <dbReference type="SAM" id="Phobius"/>
    </source>
</evidence>
<evidence type="ECO:0000313" key="3">
    <source>
        <dbReference type="Proteomes" id="UP000253099"/>
    </source>
</evidence>
<keyword evidence="1" id="KW-1133">Transmembrane helix</keyword>
<keyword evidence="1" id="KW-0812">Transmembrane</keyword>